<keyword evidence="1" id="KW-1133">Transmembrane helix</keyword>
<evidence type="ECO:0008006" key="4">
    <source>
        <dbReference type="Google" id="ProtNLM"/>
    </source>
</evidence>
<reference evidence="3" key="1">
    <citation type="submission" date="2017-04" db="EMBL/GenBank/DDBJ databases">
        <authorList>
            <person name="Varghese N."/>
            <person name="Submissions S."/>
        </authorList>
    </citation>
    <scope>NUCLEOTIDE SEQUENCE [LARGE SCALE GENOMIC DNA]</scope>
</reference>
<keyword evidence="1" id="KW-0472">Membrane</keyword>
<accession>A0A1Y6EZN8</accession>
<dbReference type="AlphaFoldDB" id="A0A1Y6EZN8"/>
<keyword evidence="3" id="KW-1185">Reference proteome</keyword>
<evidence type="ECO:0000256" key="1">
    <source>
        <dbReference type="SAM" id="Phobius"/>
    </source>
</evidence>
<feature type="transmembrane region" description="Helical" evidence="1">
    <location>
        <begin position="48"/>
        <end position="71"/>
    </location>
</feature>
<feature type="transmembrane region" description="Helical" evidence="1">
    <location>
        <begin position="83"/>
        <end position="101"/>
    </location>
</feature>
<keyword evidence="1" id="KW-0812">Transmembrane</keyword>
<gene>
    <name evidence="2" type="ORF">SAMN06297229_1412</name>
</gene>
<dbReference type="Pfam" id="PF11872">
    <property type="entry name" value="DUF3392"/>
    <property type="match status" value="1"/>
</dbReference>
<dbReference type="OrthoDB" id="6196761at2"/>
<evidence type="ECO:0000313" key="2">
    <source>
        <dbReference type="EMBL" id="SMQ65992.1"/>
    </source>
</evidence>
<evidence type="ECO:0000313" key="3">
    <source>
        <dbReference type="Proteomes" id="UP000194450"/>
    </source>
</evidence>
<dbReference type="InterPro" id="IPR021813">
    <property type="entry name" value="DUF3392"/>
</dbReference>
<feature type="transmembrane region" description="Helical" evidence="1">
    <location>
        <begin position="20"/>
        <end position="36"/>
    </location>
</feature>
<dbReference type="Proteomes" id="UP000194450">
    <property type="component" value="Unassembled WGS sequence"/>
</dbReference>
<organism evidence="2 3">
    <name type="scientific">Pseudidiomarina planktonica</name>
    <dbReference type="NCBI Taxonomy" id="1323738"/>
    <lineage>
        <taxon>Bacteria</taxon>
        <taxon>Pseudomonadati</taxon>
        <taxon>Pseudomonadota</taxon>
        <taxon>Gammaproteobacteria</taxon>
        <taxon>Alteromonadales</taxon>
        <taxon>Idiomarinaceae</taxon>
        <taxon>Pseudidiomarina</taxon>
    </lineage>
</organism>
<proteinExistence type="predicted"/>
<sequence length="107" mass="11850">MNQVMLELGLMIRPHLSDVAMMIMATLLVIYGNAINQGIRRQLGGMHFIFRTLLFVLICAFGYGLATVWLTPFIAGLLAQVPSIYLALVCVGIMLTLGVLAERKRQI</sequence>
<dbReference type="EMBL" id="FXWH01000001">
    <property type="protein sequence ID" value="SMQ65992.1"/>
    <property type="molecule type" value="Genomic_DNA"/>
</dbReference>
<name>A0A1Y6EZN8_9GAMM</name>
<protein>
    <recommendedName>
        <fullName evidence="4">DUF3392 domain-containing protein</fullName>
    </recommendedName>
</protein>
<dbReference type="RefSeq" id="WP_086434485.1">
    <property type="nucleotide sequence ID" value="NZ_FXWH01000001.1"/>
</dbReference>